<dbReference type="KEGG" id="nvs:122914046"/>
<proteinExistence type="predicted"/>
<reference evidence="3" key="1">
    <citation type="submission" date="2025-08" db="UniProtKB">
        <authorList>
            <consortium name="Ensembl"/>
        </authorList>
    </citation>
    <scope>IDENTIFICATION</scope>
</reference>
<feature type="signal peptide" evidence="1">
    <location>
        <begin position="1"/>
        <end position="21"/>
    </location>
</feature>
<evidence type="ECO:0000259" key="2">
    <source>
        <dbReference type="Pfam" id="PF00021"/>
    </source>
</evidence>
<feature type="chain" id="PRO_5034147068" description="UPAR/Ly6 domain-containing protein" evidence="1">
    <location>
        <begin position="22"/>
        <end position="99"/>
    </location>
</feature>
<evidence type="ECO:0000256" key="1">
    <source>
        <dbReference type="SAM" id="SignalP"/>
    </source>
</evidence>
<dbReference type="GeneID" id="122914046"/>
<dbReference type="GeneTree" id="ENSGT00940000163158"/>
<dbReference type="Ensembl" id="ENSNVIT00000030151.1">
    <property type="protein sequence ID" value="ENSNVIP00000026004.1"/>
    <property type="gene ID" value="ENSNVIG00000020113.1"/>
</dbReference>
<dbReference type="RefSeq" id="XP_044116623.1">
    <property type="nucleotide sequence ID" value="XM_044260688.1"/>
</dbReference>
<gene>
    <name evidence="3" type="primary">LOC122914046</name>
</gene>
<keyword evidence="4" id="KW-1185">Reference proteome</keyword>
<sequence length="99" mass="11067">MGRCLLLLLLVLSSQVDFLQALQCFQCQRVNASGVCQTGASVCQAEGYQQCFLRKVYKDDTLSYGYQGCSSVCYSMTMFNKDVSLEEKCCSDSSFCNKF</sequence>
<evidence type="ECO:0000313" key="3">
    <source>
        <dbReference type="Ensembl" id="ENSNVIP00000026004.1"/>
    </source>
</evidence>
<organism evidence="3 4">
    <name type="scientific">Neovison vison</name>
    <name type="common">American mink</name>
    <name type="synonym">Mustela vison</name>
    <dbReference type="NCBI Taxonomy" id="452646"/>
    <lineage>
        <taxon>Eukaryota</taxon>
        <taxon>Metazoa</taxon>
        <taxon>Chordata</taxon>
        <taxon>Craniata</taxon>
        <taxon>Vertebrata</taxon>
        <taxon>Euteleostomi</taxon>
        <taxon>Mammalia</taxon>
        <taxon>Eutheria</taxon>
        <taxon>Laurasiatheria</taxon>
        <taxon>Carnivora</taxon>
        <taxon>Caniformia</taxon>
        <taxon>Musteloidea</taxon>
        <taxon>Mustelidae</taxon>
        <taxon>Mustelinae</taxon>
        <taxon>Neogale</taxon>
    </lineage>
</organism>
<reference evidence="3" key="2">
    <citation type="submission" date="2025-09" db="UniProtKB">
        <authorList>
            <consortium name="Ensembl"/>
        </authorList>
    </citation>
    <scope>IDENTIFICATION</scope>
</reference>
<keyword evidence="1" id="KW-0732">Signal</keyword>
<name>A0A8C7BT65_NEOVI</name>
<protein>
    <recommendedName>
        <fullName evidence="2">UPAR/Ly6 domain-containing protein</fullName>
    </recommendedName>
</protein>
<dbReference type="AlphaFoldDB" id="A0A8C7BT65"/>
<evidence type="ECO:0000313" key="4">
    <source>
        <dbReference type="Proteomes" id="UP000694425"/>
    </source>
</evidence>
<feature type="domain" description="UPAR/Ly6" evidence="2">
    <location>
        <begin position="20"/>
        <end position="98"/>
    </location>
</feature>
<dbReference type="InterPro" id="IPR016054">
    <property type="entry name" value="LY6_UPA_recep-like"/>
</dbReference>
<accession>A0A8C7BT65</accession>
<dbReference type="Proteomes" id="UP000694425">
    <property type="component" value="Unplaced"/>
</dbReference>
<dbReference type="Pfam" id="PF00021">
    <property type="entry name" value="UPAR_LY6"/>
    <property type="match status" value="1"/>
</dbReference>